<dbReference type="AlphaFoldDB" id="A0A2S6H8U2"/>
<proteinExistence type="predicted"/>
<dbReference type="PROSITE" id="PS50901">
    <property type="entry name" value="FTSK"/>
    <property type="match status" value="1"/>
</dbReference>
<evidence type="ECO:0000313" key="6">
    <source>
        <dbReference type="EMBL" id="PPK73851.1"/>
    </source>
</evidence>
<reference evidence="6 7" key="1">
    <citation type="submission" date="2018-02" db="EMBL/GenBank/DDBJ databases">
        <title>Subsurface microbial communities from deep shales in Ohio and West Virginia, USA.</title>
        <authorList>
            <person name="Wrighton K."/>
        </authorList>
    </citation>
    <scope>NUCLEOTIDE SEQUENCE [LARGE SCALE GENOMIC DNA]</scope>
    <source>
        <strain evidence="6 7">OWC-G53F</strain>
    </source>
</reference>
<dbReference type="PANTHER" id="PTHR22683:SF1">
    <property type="entry name" value="TYPE VII SECRETION SYSTEM PROTEIN ESSC"/>
    <property type="match status" value="1"/>
</dbReference>
<evidence type="ECO:0000256" key="1">
    <source>
        <dbReference type="ARBA" id="ARBA00022741"/>
    </source>
</evidence>
<feature type="domain" description="FtsK" evidence="5">
    <location>
        <begin position="265"/>
        <end position="449"/>
    </location>
</feature>
<accession>A0A2S6H8U2</accession>
<comment type="caution">
    <text evidence="6">The sequence shown here is derived from an EMBL/GenBank/DDBJ whole genome shotgun (WGS) entry which is preliminary data.</text>
</comment>
<keyword evidence="1 4" id="KW-0547">Nucleotide-binding</keyword>
<evidence type="ECO:0000256" key="3">
    <source>
        <dbReference type="ARBA" id="ARBA00024784"/>
    </source>
</evidence>
<evidence type="ECO:0000259" key="5">
    <source>
        <dbReference type="PROSITE" id="PS50901"/>
    </source>
</evidence>
<sequence>MANISISEEDENIVLQVRSLGFRTPEAAKYGVLRLALAKSLKIETPPESGLDTIEKKGRDYDFREVTGVGKSENDKGLHDFDDAIRALLSVYHQEDLFASDQRYKLFLQRHIRRGLREIRTSWSSGHNFINWLREELFQDLKPDNSQLAAATETDLLLNALVEIGVHSEVRDIKQGIRLDRYALYLANINHLDNLKKGLAKLSFRLGLPENAITLSGSKEAGVANLDIPRSPEHWKIVSPARMNEWADLPHKEKLPVWLGQTVLGENFSMDLAEAPHVLLAGATGSGKTVCLHSLICSLLRTQSREKLQFALIDPKGTELNVYAKLPDLFGGFVAKSTLEAANMLDELVETMEARNRLFVEMGVRDIDEASKKSALPRIVVVVEELADLLMQSRELETPLVRLAQKARSTGIHLVLATQRPDAVTFSGLLRSNIPVRIALRVQKHTESSIILDQKGAEALLGRGDMLIKLTDQPEPVRVHGARVGDSEIALAIQKFCR</sequence>
<dbReference type="CDD" id="cd01127">
    <property type="entry name" value="TrwB_TraG_TraD_VirD4"/>
    <property type="match status" value="1"/>
</dbReference>
<dbReference type="PANTHER" id="PTHR22683">
    <property type="entry name" value="SPORULATION PROTEIN RELATED"/>
    <property type="match status" value="1"/>
</dbReference>
<feature type="binding site" evidence="4">
    <location>
        <begin position="282"/>
        <end position="289"/>
    </location>
    <ligand>
        <name>ATP</name>
        <dbReference type="ChEBI" id="CHEBI:30616"/>
    </ligand>
</feature>
<dbReference type="GO" id="GO:0003677">
    <property type="term" value="F:DNA binding"/>
    <property type="evidence" value="ECO:0007669"/>
    <property type="project" value="InterPro"/>
</dbReference>
<organism evidence="6 7">
    <name type="scientific">Methylobacter tundripaludum</name>
    <dbReference type="NCBI Taxonomy" id="173365"/>
    <lineage>
        <taxon>Bacteria</taxon>
        <taxon>Pseudomonadati</taxon>
        <taxon>Pseudomonadota</taxon>
        <taxon>Gammaproteobacteria</taxon>
        <taxon>Methylococcales</taxon>
        <taxon>Methylococcaceae</taxon>
        <taxon>Methylobacter</taxon>
    </lineage>
</organism>
<dbReference type="GO" id="GO:0005524">
    <property type="term" value="F:ATP binding"/>
    <property type="evidence" value="ECO:0007669"/>
    <property type="project" value="UniProtKB-UniRule"/>
</dbReference>
<dbReference type="EMBL" id="PTIY01000001">
    <property type="protein sequence ID" value="PPK73851.1"/>
    <property type="molecule type" value="Genomic_DNA"/>
</dbReference>
<dbReference type="InterPro" id="IPR003593">
    <property type="entry name" value="AAA+_ATPase"/>
</dbReference>
<dbReference type="Gene3D" id="3.40.50.300">
    <property type="entry name" value="P-loop containing nucleotide triphosphate hydrolases"/>
    <property type="match status" value="1"/>
</dbReference>
<name>A0A2S6H8U2_9GAMM</name>
<comment type="function">
    <text evidence="3">Essential cell division protein that coordinates cell division and chromosome segregation. The N-terminus is involved in assembly of the cell-division machinery. The C-terminus functions as a DNA motor that moves dsDNA in an ATP-dependent manner towards the dif recombination site, which is located within the replication terminus region. Translocation stops specifically at Xer-dif sites, where FtsK interacts with the Xer recombinase, allowing activation of chromosome unlinking by recombination. FtsK orienting polar sequences (KOPS) guide the direction of DNA translocation. FtsK can remove proteins from DNA as it translocates, but translocation stops specifically at XerCD-dif site, thereby preventing removal of XerC and XerD from dif.</text>
</comment>
<dbReference type="SMART" id="SM00382">
    <property type="entry name" value="AAA"/>
    <property type="match status" value="1"/>
</dbReference>
<dbReference type="SUPFAM" id="SSF52540">
    <property type="entry name" value="P-loop containing nucleoside triphosphate hydrolases"/>
    <property type="match status" value="1"/>
</dbReference>
<dbReference type="Pfam" id="PF01580">
    <property type="entry name" value="FtsK_SpoIIIE"/>
    <property type="match status" value="1"/>
</dbReference>
<dbReference type="InterPro" id="IPR050206">
    <property type="entry name" value="FtsK/SpoIIIE/SftA"/>
</dbReference>
<keyword evidence="7" id="KW-1185">Reference proteome</keyword>
<keyword evidence="2 4" id="KW-0067">ATP-binding</keyword>
<dbReference type="OrthoDB" id="233350at2"/>
<evidence type="ECO:0000256" key="2">
    <source>
        <dbReference type="ARBA" id="ARBA00022840"/>
    </source>
</evidence>
<gene>
    <name evidence="6" type="ORF">B0F88_101383</name>
</gene>
<dbReference type="Proteomes" id="UP000238071">
    <property type="component" value="Unassembled WGS sequence"/>
</dbReference>
<dbReference type="InterPro" id="IPR027417">
    <property type="entry name" value="P-loop_NTPase"/>
</dbReference>
<evidence type="ECO:0000256" key="4">
    <source>
        <dbReference type="PROSITE-ProRule" id="PRU00289"/>
    </source>
</evidence>
<protein>
    <submittedName>
        <fullName evidence="6">S-DNA-T family DNA segregation ATPase FtsK/SpoIIIE</fullName>
    </submittedName>
</protein>
<dbReference type="InterPro" id="IPR002543">
    <property type="entry name" value="FtsK_dom"/>
</dbReference>
<evidence type="ECO:0000313" key="7">
    <source>
        <dbReference type="Proteomes" id="UP000238071"/>
    </source>
</evidence>